<comment type="caution">
    <text evidence="2">The sequence shown here is derived from an EMBL/GenBank/DDBJ whole genome shotgun (WGS) entry which is preliminary data.</text>
</comment>
<dbReference type="Proteomes" id="UP000461443">
    <property type="component" value="Unassembled WGS sequence"/>
</dbReference>
<dbReference type="InterPro" id="IPR050312">
    <property type="entry name" value="IolE/XylAMocC-like"/>
</dbReference>
<accession>A0A845SJE8</accession>
<keyword evidence="3" id="KW-1185">Reference proteome</keyword>
<organism evidence="2 3">
    <name type="scientific">Acerihabitans arboris</name>
    <dbReference type="NCBI Taxonomy" id="2691583"/>
    <lineage>
        <taxon>Bacteria</taxon>
        <taxon>Pseudomonadati</taxon>
        <taxon>Pseudomonadota</taxon>
        <taxon>Gammaproteobacteria</taxon>
        <taxon>Enterobacterales</taxon>
        <taxon>Pectobacteriaceae</taxon>
        <taxon>Acerihabitans</taxon>
    </lineage>
</organism>
<evidence type="ECO:0000313" key="2">
    <source>
        <dbReference type="EMBL" id="NDL63136.1"/>
    </source>
</evidence>
<protein>
    <submittedName>
        <fullName evidence="2">TIM barrel protein</fullName>
    </submittedName>
</protein>
<dbReference type="Pfam" id="PF01261">
    <property type="entry name" value="AP_endonuc_2"/>
    <property type="match status" value="1"/>
</dbReference>
<dbReference type="Gene3D" id="3.20.20.150">
    <property type="entry name" value="Divalent-metal-dependent TIM barrel enzymes"/>
    <property type="match status" value="1"/>
</dbReference>
<evidence type="ECO:0000259" key="1">
    <source>
        <dbReference type="Pfam" id="PF01261"/>
    </source>
</evidence>
<dbReference type="InterPro" id="IPR036237">
    <property type="entry name" value="Xyl_isomerase-like_sf"/>
</dbReference>
<dbReference type="EMBL" id="WUBS01000006">
    <property type="protein sequence ID" value="NDL63136.1"/>
    <property type="molecule type" value="Genomic_DNA"/>
</dbReference>
<dbReference type="AlphaFoldDB" id="A0A845SJE8"/>
<sequence length="280" mass="30884">MRLAISNIAWDIAEDDSIAALLKHYSIDAIDIAPGKYFPVPAKATAGDISRVKAWWGKHGVEIIGMQALLFGTNNLNMFGCSDTQDAMLAHFDALCWIGDGLDARRLVFGSPRNRDCTGLSNKEILDIAIPFFGRLGDIALSHRIIICLEPNPACYGANFMTTAIETANIVGLVRHPAIKMQLDTGALTIHKEDIKEILPKIAHLIGHIHISEPDLLPIGDGNTPHADIADILENWLPDHTATIEMLATEREPHQISIRRALEIAIDYYRRNRSSAQSNQ</sequence>
<gene>
    <name evidence="2" type="ORF">GRH90_10300</name>
</gene>
<name>A0A845SJE8_9GAMM</name>
<dbReference type="PANTHER" id="PTHR12110">
    <property type="entry name" value="HYDROXYPYRUVATE ISOMERASE"/>
    <property type="match status" value="1"/>
</dbReference>
<reference evidence="2 3" key="2">
    <citation type="submission" date="2020-02" db="EMBL/GenBank/DDBJ databases">
        <title>The new genus of Enterobacteriales.</title>
        <authorList>
            <person name="Kim I.S."/>
        </authorList>
    </citation>
    <scope>NUCLEOTIDE SEQUENCE [LARGE SCALE GENOMIC DNA]</scope>
    <source>
        <strain evidence="2 3">SAP-6</strain>
    </source>
</reference>
<dbReference type="PANTHER" id="PTHR12110:SF21">
    <property type="entry name" value="XYLOSE ISOMERASE-LIKE TIM BARREL DOMAIN-CONTAINING PROTEIN"/>
    <property type="match status" value="1"/>
</dbReference>
<dbReference type="RefSeq" id="WP_162365850.1">
    <property type="nucleotide sequence ID" value="NZ_WUBS01000006.1"/>
</dbReference>
<proteinExistence type="predicted"/>
<dbReference type="SUPFAM" id="SSF51658">
    <property type="entry name" value="Xylose isomerase-like"/>
    <property type="match status" value="1"/>
</dbReference>
<feature type="domain" description="Xylose isomerase-like TIM barrel" evidence="1">
    <location>
        <begin position="22"/>
        <end position="248"/>
    </location>
</feature>
<evidence type="ECO:0000313" key="3">
    <source>
        <dbReference type="Proteomes" id="UP000461443"/>
    </source>
</evidence>
<dbReference type="InterPro" id="IPR013022">
    <property type="entry name" value="Xyl_isomerase-like_TIM-brl"/>
</dbReference>
<reference evidence="2 3" key="1">
    <citation type="submission" date="2019-12" db="EMBL/GenBank/DDBJ databases">
        <authorList>
            <person name="Lee S.D."/>
        </authorList>
    </citation>
    <scope>NUCLEOTIDE SEQUENCE [LARGE SCALE GENOMIC DNA]</scope>
    <source>
        <strain evidence="2 3">SAP-6</strain>
    </source>
</reference>